<dbReference type="Pfam" id="PF04738">
    <property type="entry name" value="Lant_dehydr_N"/>
    <property type="match status" value="1"/>
</dbReference>
<evidence type="ECO:0000313" key="4">
    <source>
        <dbReference type="EMBL" id="XDQ42093.1"/>
    </source>
</evidence>
<feature type="compositionally biased region" description="Polar residues" evidence="1">
    <location>
        <begin position="1046"/>
        <end position="1062"/>
    </location>
</feature>
<feature type="region of interest" description="Disordered" evidence="1">
    <location>
        <begin position="1037"/>
        <end position="1062"/>
    </location>
</feature>
<reference evidence="4" key="1">
    <citation type="submission" date="2024-07" db="EMBL/GenBank/DDBJ databases">
        <authorList>
            <person name="Yu S.T."/>
        </authorList>
    </citation>
    <scope>NUCLEOTIDE SEQUENCE</scope>
    <source>
        <strain evidence="4">R39</strain>
    </source>
</reference>
<proteinExistence type="predicted"/>
<organism evidence="4">
    <name type="scientific">Streptomyces sp. R39</name>
    <dbReference type="NCBI Taxonomy" id="3238631"/>
    <lineage>
        <taxon>Bacteria</taxon>
        <taxon>Bacillati</taxon>
        <taxon>Actinomycetota</taxon>
        <taxon>Actinomycetes</taxon>
        <taxon>Kitasatosporales</taxon>
        <taxon>Streptomycetaceae</taxon>
        <taxon>Streptomyces</taxon>
    </lineage>
</organism>
<feature type="domain" description="Thiopeptide-type bacteriocin biosynthesis" evidence="3">
    <location>
        <begin position="773"/>
        <end position="1028"/>
    </location>
</feature>
<protein>
    <submittedName>
        <fullName evidence="4">Lantibiotic dehydratase</fullName>
    </submittedName>
</protein>
<sequence>MARGREELSAVRGRPAYRAMEFGMVRMPLFRVRDELPRLDAMAVEVATDTELTAFLAAAYDHAVLREAVAVSAPALGDVLDRVARGEQLSRKQLRKAAISVTRYALRAGTRSTPFGLFAGVAPVVFGETASVRVGPHHTKHARLDGAWLDGLLRKLEQRPDVLRCLDVVINDSCVQKGDHLHVPLRSTRGRRSGAPASGRVVVRARPLVLAAVAGARRPIGFLELLGRLGDLFPDAPAPRLEDTVARLVRAGVLLTSLAPPLDSPDPLGHVLRQIEGVPGLPVRSGLRGALTAFAAYRRSAMGQGFPELRAAVDAVDPSYAPGGSPVQVDLRADARITLPRTVADEAAQAVSLLWRIAPATGRQHAALRDYRERFVERYGREAAVPLVELLDPERGLGVPQWRLEPADRAREPGPDEAEAARERSMALAELAWPVGGYAPEVELTGELADRLTRVSSASPSPTAEVRFELLAADADAVDRGDFRLVVRGGSQQAGALFGRFAHVLPELDGPLRHAVTAGVPGGRTPAQLCFQAPSGLAYSVANTPRLTGQVVSVGEFRAVGQDVFRADELAVGVHEDGLRLFSAVTGDEIHLVNTNALSAPMATGPAARFLREMSIENGRTWAEWDWGPFARAPRLPRIRHGRSILAPERWRPTVEMRDAAGDWRRWKAAFDVWRAVYEVPRTVQVGSRSDYRLALDLDRPSHQRLLHEELRCRPWNRIEESLATADTATGWTGGSSAELVVPLRAAEEPSPRRTSGPRTAVVPVAHSMAGGWLFAKIYSSTHLHEEILADRLPLLIEALGDAVDRWFFIRYADPAPHLRLRLHGTPEALRESLLPRLGDWVRELGGLGLAADWALSPYRPETGRYGGAGVLADAEAVFQADSEVAVTQLSLARRKALGTDTRMITALNLVALARGASGQDWADWLLRVIPRDCHREAFRERRAELRGLLESDGEVLAKRCGGAELAAAWEKRDRALARYAAQLRRQPSGPEPGERRDLAVRSLMHMHHNRAVGTDRDSERAVHALARGFAELTVAAERFGPGPRTGNSRSPDRNSPTANPR</sequence>
<dbReference type="NCBIfam" id="TIGR03891">
    <property type="entry name" value="thiopep_ocin"/>
    <property type="match status" value="1"/>
</dbReference>
<accession>A0AB39QIK0</accession>
<dbReference type="Pfam" id="PF14028">
    <property type="entry name" value="Lant_dehydr_C"/>
    <property type="match status" value="1"/>
</dbReference>
<dbReference type="RefSeq" id="WP_369221625.1">
    <property type="nucleotide sequence ID" value="NZ_CP163441.1"/>
</dbReference>
<evidence type="ECO:0000259" key="3">
    <source>
        <dbReference type="Pfam" id="PF14028"/>
    </source>
</evidence>
<feature type="domain" description="Lantibiotic dehydratase N-terminal" evidence="2">
    <location>
        <begin position="62"/>
        <end position="707"/>
    </location>
</feature>
<evidence type="ECO:0000259" key="2">
    <source>
        <dbReference type="Pfam" id="PF04738"/>
    </source>
</evidence>
<dbReference type="InterPro" id="IPR023809">
    <property type="entry name" value="Thiopep_bacteriocin_synth_dom"/>
</dbReference>
<dbReference type="AlphaFoldDB" id="A0AB39QIK0"/>
<dbReference type="InterPro" id="IPR006827">
    <property type="entry name" value="Lant_deHydtase_N"/>
</dbReference>
<gene>
    <name evidence="4" type="ORF">AB5J52_07375</name>
</gene>
<evidence type="ECO:0000256" key="1">
    <source>
        <dbReference type="SAM" id="MobiDB-lite"/>
    </source>
</evidence>
<name>A0AB39QIK0_9ACTN</name>
<dbReference type="EMBL" id="CP163441">
    <property type="protein sequence ID" value="XDQ42093.1"/>
    <property type="molecule type" value="Genomic_DNA"/>
</dbReference>